<proteinExistence type="predicted"/>
<name>A0A3N0CAY6_9ACTN</name>
<keyword evidence="2" id="KW-0732">Signal</keyword>
<dbReference type="RefSeq" id="WP_123229378.1">
    <property type="nucleotide sequence ID" value="NZ_RJSE01000009.1"/>
</dbReference>
<comment type="caution">
    <text evidence="3">The sequence shown here is derived from an EMBL/GenBank/DDBJ whole genome shotgun (WGS) entry which is preliminary data.</text>
</comment>
<dbReference type="AlphaFoldDB" id="A0A3N0CAY6"/>
<dbReference type="NCBIfam" id="TIGR01167">
    <property type="entry name" value="LPXTG_anchor"/>
    <property type="match status" value="1"/>
</dbReference>
<sequence>MKKFGYVAVAAIAALLVTLGITSSAQAYPDVQISLTASKQVVYGGDSFTATATANVDCDWSLAWDGSTPTGDGTRFVTTYQAPQVTEITKIPLTGSCDYADPSKSARSAADPSSLQRQLTITVLPVASAGVTPSDNRADLPGTGGPNWIFLASGLVLLLAGASAVALARRRAEAELPARTA</sequence>
<dbReference type="Proteomes" id="UP000267128">
    <property type="component" value="Unassembled WGS sequence"/>
</dbReference>
<keyword evidence="4" id="KW-1185">Reference proteome</keyword>
<keyword evidence="1" id="KW-1133">Transmembrane helix</keyword>
<keyword evidence="1" id="KW-0812">Transmembrane</keyword>
<evidence type="ECO:0000256" key="2">
    <source>
        <dbReference type="SAM" id="SignalP"/>
    </source>
</evidence>
<dbReference type="EMBL" id="RJSE01000009">
    <property type="protein sequence ID" value="RNL60625.1"/>
    <property type="molecule type" value="Genomic_DNA"/>
</dbReference>
<reference evidence="3 4" key="1">
    <citation type="submission" date="2018-11" db="EMBL/GenBank/DDBJ databases">
        <authorList>
            <person name="Li F."/>
        </authorList>
    </citation>
    <scope>NUCLEOTIDE SEQUENCE [LARGE SCALE GENOMIC DNA]</scope>
    <source>
        <strain evidence="3 4">Gsoil 097</strain>
    </source>
</reference>
<feature type="chain" id="PRO_5018173562" evidence="2">
    <location>
        <begin position="28"/>
        <end position="181"/>
    </location>
</feature>
<evidence type="ECO:0000313" key="4">
    <source>
        <dbReference type="Proteomes" id="UP000267128"/>
    </source>
</evidence>
<protein>
    <submittedName>
        <fullName evidence="3">LPXTG cell wall anchor domain-containing protein</fullName>
    </submittedName>
</protein>
<evidence type="ECO:0000256" key="1">
    <source>
        <dbReference type="SAM" id="Phobius"/>
    </source>
</evidence>
<gene>
    <name evidence="3" type="ORF">EFK50_20135</name>
</gene>
<organism evidence="3 4">
    <name type="scientific">Nocardioides marmoriginsengisoli</name>
    <dbReference type="NCBI Taxonomy" id="661483"/>
    <lineage>
        <taxon>Bacteria</taxon>
        <taxon>Bacillati</taxon>
        <taxon>Actinomycetota</taxon>
        <taxon>Actinomycetes</taxon>
        <taxon>Propionibacteriales</taxon>
        <taxon>Nocardioidaceae</taxon>
        <taxon>Nocardioides</taxon>
    </lineage>
</organism>
<keyword evidence="1" id="KW-0472">Membrane</keyword>
<evidence type="ECO:0000313" key="3">
    <source>
        <dbReference type="EMBL" id="RNL60625.1"/>
    </source>
</evidence>
<accession>A0A3N0CAY6</accession>
<feature type="signal peptide" evidence="2">
    <location>
        <begin position="1"/>
        <end position="27"/>
    </location>
</feature>
<feature type="transmembrane region" description="Helical" evidence="1">
    <location>
        <begin position="148"/>
        <end position="168"/>
    </location>
</feature>